<dbReference type="InterPro" id="IPR052893">
    <property type="entry name" value="TCS_response_regulator"/>
</dbReference>
<dbReference type="PATRIC" id="fig|445710.3.peg.1179"/>
<sequence length="152" mass="17058">MTQLQGTLSILVAEDDADDRVLLSDAFGESGVEVAIEFVADGVELMSRLVERDAAANGGLPDLVLLDLNMPRMDGREALRAIRESERLRHLPVIILTTSKAELDIRLSYQLGANSYVTKPRRFDELIMVLRSLERYWMDIVQLPSSARREDA</sequence>
<dbReference type="GO" id="GO:0000160">
    <property type="term" value="P:phosphorelay signal transduction system"/>
    <property type="evidence" value="ECO:0007669"/>
    <property type="project" value="InterPro"/>
</dbReference>
<evidence type="ECO:0000313" key="3">
    <source>
        <dbReference type="EMBL" id="AND68638.1"/>
    </source>
</evidence>
<evidence type="ECO:0000313" key="4">
    <source>
        <dbReference type="Proteomes" id="UP000077255"/>
    </source>
</evidence>
<name>A0A160N0C0_9GAMM</name>
<accession>A0A160N0C0</accession>
<proteinExistence type="predicted"/>
<dbReference type="AlphaFoldDB" id="A0A160N0C0"/>
<dbReference type="InterPro" id="IPR001789">
    <property type="entry name" value="Sig_transdc_resp-reg_receiver"/>
</dbReference>
<gene>
    <name evidence="3" type="ORF">ATSB10_11840</name>
</gene>
<dbReference type="PROSITE" id="PS50110">
    <property type="entry name" value="RESPONSE_REGULATORY"/>
    <property type="match status" value="1"/>
</dbReference>
<protein>
    <recommendedName>
        <fullName evidence="2">Response regulatory domain-containing protein</fullName>
    </recommendedName>
</protein>
<keyword evidence="1" id="KW-0597">Phosphoprotein</keyword>
<dbReference type="EMBL" id="CP014841">
    <property type="protein sequence ID" value="AND68638.1"/>
    <property type="molecule type" value="Genomic_DNA"/>
</dbReference>
<organism evidence="3 4">
    <name type="scientific">Dyella thiooxydans</name>
    <dbReference type="NCBI Taxonomy" id="445710"/>
    <lineage>
        <taxon>Bacteria</taxon>
        <taxon>Pseudomonadati</taxon>
        <taxon>Pseudomonadota</taxon>
        <taxon>Gammaproteobacteria</taxon>
        <taxon>Lysobacterales</taxon>
        <taxon>Rhodanobacteraceae</taxon>
        <taxon>Dyella</taxon>
    </lineage>
</organism>
<feature type="domain" description="Response regulatory" evidence="2">
    <location>
        <begin position="9"/>
        <end position="134"/>
    </location>
</feature>
<dbReference type="Gene3D" id="3.40.50.2300">
    <property type="match status" value="1"/>
</dbReference>
<keyword evidence="4" id="KW-1185">Reference proteome</keyword>
<dbReference type="SUPFAM" id="SSF52172">
    <property type="entry name" value="CheY-like"/>
    <property type="match status" value="1"/>
</dbReference>
<dbReference type="STRING" id="445710.ATSB10_11840"/>
<dbReference type="Proteomes" id="UP000077255">
    <property type="component" value="Chromosome"/>
</dbReference>
<dbReference type="CDD" id="cd17557">
    <property type="entry name" value="REC_Rcp-like"/>
    <property type="match status" value="1"/>
</dbReference>
<dbReference type="SMART" id="SM00448">
    <property type="entry name" value="REC"/>
    <property type="match status" value="1"/>
</dbReference>
<dbReference type="OrthoDB" id="9793549at2"/>
<dbReference type="KEGG" id="dtx:ATSB10_11840"/>
<dbReference type="PANTHER" id="PTHR44520:SF2">
    <property type="entry name" value="RESPONSE REGULATOR RCP1"/>
    <property type="match status" value="1"/>
</dbReference>
<dbReference type="RefSeq" id="WP_063671205.1">
    <property type="nucleotide sequence ID" value="NZ_CP014841.1"/>
</dbReference>
<dbReference type="InterPro" id="IPR011006">
    <property type="entry name" value="CheY-like_superfamily"/>
</dbReference>
<dbReference type="PANTHER" id="PTHR44520">
    <property type="entry name" value="RESPONSE REGULATOR RCP1-RELATED"/>
    <property type="match status" value="1"/>
</dbReference>
<evidence type="ECO:0000256" key="1">
    <source>
        <dbReference type="PROSITE-ProRule" id="PRU00169"/>
    </source>
</evidence>
<reference evidence="3 4" key="1">
    <citation type="submission" date="2016-02" db="EMBL/GenBank/DDBJ databases">
        <title>Complete genome sequencing and analysis of ATSB10, Dyella thiooxydans isolated from rhizosphere soil of sunflower (Helianthus annuus L.).</title>
        <authorList>
            <person name="Lee Y."/>
            <person name="Hwangbo K."/>
            <person name="Chung H."/>
            <person name="Yoo J."/>
            <person name="Kim K.Y."/>
            <person name="Sa T.M."/>
            <person name="Um Y."/>
            <person name="Madhaiyan M."/>
        </authorList>
    </citation>
    <scope>NUCLEOTIDE SEQUENCE [LARGE SCALE GENOMIC DNA]</scope>
    <source>
        <strain evidence="3 4">ATSB10</strain>
    </source>
</reference>
<dbReference type="Pfam" id="PF00072">
    <property type="entry name" value="Response_reg"/>
    <property type="match status" value="1"/>
</dbReference>
<feature type="modified residue" description="4-aspartylphosphate" evidence="1">
    <location>
        <position position="67"/>
    </location>
</feature>
<evidence type="ECO:0000259" key="2">
    <source>
        <dbReference type="PROSITE" id="PS50110"/>
    </source>
</evidence>